<accession>D2S3K5</accession>
<proteinExistence type="predicted"/>
<name>D2S3K5_HALTV</name>
<protein>
    <submittedName>
        <fullName evidence="1">Uncharacterized protein</fullName>
    </submittedName>
</protein>
<dbReference type="KEGG" id="htu:Htur_5065"/>
<dbReference type="RefSeq" id="WP_012946191.1">
    <property type="nucleotide sequence ID" value="NC_013748.1"/>
</dbReference>
<dbReference type="Proteomes" id="UP000001903">
    <property type="component" value="Plasmid pHTUR05"/>
</dbReference>
<organism evidence="1 2">
    <name type="scientific">Haloterrigena turkmenica (strain ATCC 51198 / DSM 5511 / JCM 9101 / NCIMB 13204 / VKM B-1734 / 4k)</name>
    <name type="common">Halococcus turkmenicus</name>
    <dbReference type="NCBI Taxonomy" id="543526"/>
    <lineage>
        <taxon>Archaea</taxon>
        <taxon>Methanobacteriati</taxon>
        <taxon>Methanobacteriota</taxon>
        <taxon>Stenosarchaea group</taxon>
        <taxon>Halobacteria</taxon>
        <taxon>Halobacteriales</taxon>
        <taxon>Natrialbaceae</taxon>
        <taxon>Haloterrigena</taxon>
    </lineage>
</organism>
<evidence type="ECO:0000313" key="1">
    <source>
        <dbReference type="EMBL" id="ADB63952.1"/>
    </source>
</evidence>
<evidence type="ECO:0000313" key="2">
    <source>
        <dbReference type="Proteomes" id="UP000001903"/>
    </source>
</evidence>
<dbReference type="GeneID" id="8745870"/>
<keyword evidence="1" id="KW-0614">Plasmid</keyword>
<dbReference type="EMBL" id="CP001865">
    <property type="protein sequence ID" value="ADB63952.1"/>
    <property type="molecule type" value="Genomic_DNA"/>
</dbReference>
<dbReference type="HOGENOM" id="CLU_2783978_0_0_2"/>
<gene>
    <name evidence="1" type="ordered locus">Htur_5065</name>
</gene>
<dbReference type="AlphaFoldDB" id="D2S3K5"/>
<reference evidence="1 2" key="1">
    <citation type="journal article" date="2010" name="Stand. Genomic Sci.">
        <title>Complete genome sequence of Haloterrigena turkmenica type strain (4k).</title>
        <authorList>
            <person name="Saunders E."/>
            <person name="Tindall B.J."/>
            <person name="Fahnrich R."/>
            <person name="Lapidus A."/>
            <person name="Copeland A."/>
            <person name="Del Rio T.G."/>
            <person name="Lucas S."/>
            <person name="Chen F."/>
            <person name="Tice H."/>
            <person name="Cheng J.F."/>
            <person name="Han C."/>
            <person name="Detter J.C."/>
            <person name="Bruce D."/>
            <person name="Goodwin L."/>
            <person name="Chain P."/>
            <person name="Pitluck S."/>
            <person name="Pati A."/>
            <person name="Ivanova N."/>
            <person name="Mavromatis K."/>
            <person name="Chen A."/>
            <person name="Palaniappan K."/>
            <person name="Land M."/>
            <person name="Hauser L."/>
            <person name="Chang Y.J."/>
            <person name="Jeffries C.D."/>
            <person name="Brettin T."/>
            <person name="Rohde M."/>
            <person name="Goker M."/>
            <person name="Bristow J."/>
            <person name="Eisen J.A."/>
            <person name="Markowitz V."/>
            <person name="Hugenholtz P."/>
            <person name="Klenk H.P."/>
            <person name="Kyrpides N.C."/>
        </authorList>
    </citation>
    <scope>NUCLEOTIDE SEQUENCE [LARGE SCALE GENOMIC DNA]</scope>
    <source>
        <strain evidence="2">ATCC 51198 / DSM 5511 / JCM 9101 / NCIMB 13204 / VKM B-1734 / 4k</strain>
    </source>
</reference>
<sequence>MRANQDVAVYECHCGSTITFPERKWDSLRYMAGKFGYRNLDEFIDANRSCCDRPSYTSVGGDVQENSE</sequence>
<geneLocation type="plasmid" evidence="1 2">
    <name>pHTUR05</name>
</geneLocation>
<keyword evidence="2" id="KW-1185">Reference proteome</keyword>